<evidence type="ECO:0000313" key="1">
    <source>
        <dbReference type="EMBL" id="BCB88671.1"/>
    </source>
</evidence>
<evidence type="ECO:0000313" key="2">
    <source>
        <dbReference type="Proteomes" id="UP000503011"/>
    </source>
</evidence>
<reference evidence="1 2" key="1">
    <citation type="submission" date="2020-03" db="EMBL/GenBank/DDBJ databases">
        <title>Whole genome shotgun sequence of Phytohabitans suffuscus NBRC 105367.</title>
        <authorList>
            <person name="Komaki H."/>
            <person name="Tamura T."/>
        </authorList>
    </citation>
    <scope>NUCLEOTIDE SEQUENCE [LARGE SCALE GENOMIC DNA]</scope>
    <source>
        <strain evidence="1 2">NBRC 105367</strain>
    </source>
</reference>
<dbReference type="KEGG" id="psuu:Psuf_059840"/>
<gene>
    <name evidence="1" type="ORF">Psuf_059840</name>
</gene>
<keyword evidence="2" id="KW-1185">Reference proteome</keyword>
<reference evidence="1 2" key="2">
    <citation type="submission" date="2020-03" db="EMBL/GenBank/DDBJ databases">
        <authorList>
            <person name="Ichikawa N."/>
            <person name="Kimura A."/>
            <person name="Kitahashi Y."/>
            <person name="Uohara A."/>
        </authorList>
    </citation>
    <scope>NUCLEOTIDE SEQUENCE [LARGE SCALE GENOMIC DNA]</scope>
    <source>
        <strain evidence="1 2">NBRC 105367</strain>
    </source>
</reference>
<proteinExistence type="predicted"/>
<dbReference type="EMBL" id="AP022871">
    <property type="protein sequence ID" value="BCB88671.1"/>
    <property type="molecule type" value="Genomic_DNA"/>
</dbReference>
<organism evidence="1 2">
    <name type="scientific">Phytohabitans suffuscus</name>
    <dbReference type="NCBI Taxonomy" id="624315"/>
    <lineage>
        <taxon>Bacteria</taxon>
        <taxon>Bacillati</taxon>
        <taxon>Actinomycetota</taxon>
        <taxon>Actinomycetes</taxon>
        <taxon>Micromonosporales</taxon>
        <taxon>Micromonosporaceae</taxon>
    </lineage>
</organism>
<sequence length="40" mass="4411">MVKRVHAKVRVVDGASHLLFVSHPGTTASFIERAARETVH</sequence>
<dbReference type="Proteomes" id="UP000503011">
    <property type="component" value="Chromosome"/>
</dbReference>
<accession>A0A6F8YS63</accession>
<name>A0A6F8YS63_9ACTN</name>
<dbReference type="AlphaFoldDB" id="A0A6F8YS63"/>
<protein>
    <submittedName>
        <fullName evidence="1">Uncharacterized protein</fullName>
    </submittedName>
</protein>
<dbReference type="RefSeq" id="WP_269476323.1">
    <property type="nucleotide sequence ID" value="NZ_AP022871.1"/>
</dbReference>